<dbReference type="PROSITE" id="PS50928">
    <property type="entry name" value="ABC_TM1"/>
    <property type="match status" value="1"/>
</dbReference>
<feature type="transmembrane region" description="Helical" evidence="9">
    <location>
        <begin position="158"/>
        <end position="181"/>
    </location>
</feature>
<feature type="transmembrane region" description="Helical" evidence="9">
    <location>
        <begin position="213"/>
        <end position="239"/>
    </location>
</feature>
<keyword evidence="2 9" id="KW-0813">Transport</keyword>
<evidence type="ECO:0000313" key="11">
    <source>
        <dbReference type="EMBL" id="SHK14633.1"/>
    </source>
</evidence>
<name>A0A1M6Q387_9BRAD</name>
<dbReference type="GO" id="GO:0055085">
    <property type="term" value="P:transmembrane transport"/>
    <property type="evidence" value="ECO:0007669"/>
    <property type="project" value="InterPro"/>
</dbReference>
<comment type="similarity">
    <text evidence="9">Belongs to the binding-protein-dependent transport system permease family.</text>
</comment>
<evidence type="ECO:0000313" key="12">
    <source>
        <dbReference type="Proteomes" id="UP000189935"/>
    </source>
</evidence>
<dbReference type="EMBL" id="LT670844">
    <property type="protein sequence ID" value="SHK14633.1"/>
    <property type="molecule type" value="Genomic_DNA"/>
</dbReference>
<dbReference type="InterPro" id="IPR000515">
    <property type="entry name" value="MetI-like"/>
</dbReference>
<dbReference type="SUPFAM" id="SSF161098">
    <property type="entry name" value="MetI-like"/>
    <property type="match status" value="1"/>
</dbReference>
<keyword evidence="4 9" id="KW-0812">Transmembrane</keyword>
<evidence type="ECO:0000256" key="6">
    <source>
        <dbReference type="ARBA" id="ARBA00022927"/>
    </source>
</evidence>
<dbReference type="CDD" id="cd06261">
    <property type="entry name" value="TM_PBP2"/>
    <property type="match status" value="1"/>
</dbReference>
<accession>A0A1M6Q387</accession>
<evidence type="ECO:0000256" key="1">
    <source>
        <dbReference type="ARBA" id="ARBA00004651"/>
    </source>
</evidence>
<keyword evidence="8 9" id="KW-0472">Membrane</keyword>
<feature type="domain" description="ABC transmembrane type-1" evidence="10">
    <location>
        <begin position="93"/>
        <end position="281"/>
    </location>
</feature>
<gene>
    <name evidence="11" type="ORF">SAMN05444159_2540</name>
</gene>
<reference evidence="11 12" key="1">
    <citation type="submission" date="2016-11" db="EMBL/GenBank/DDBJ databases">
        <authorList>
            <person name="Jaros S."/>
            <person name="Januszkiewicz K."/>
            <person name="Wedrychowicz H."/>
        </authorList>
    </citation>
    <scope>NUCLEOTIDE SEQUENCE [LARGE SCALE GENOMIC DNA]</scope>
    <source>
        <strain evidence="11 12">GAS499</strain>
    </source>
</reference>
<protein>
    <submittedName>
        <fullName evidence="11">Peptide/nickel transport system permease protein</fullName>
    </submittedName>
</protein>
<organism evidence="11 12">
    <name type="scientific">Bradyrhizobium lablabi</name>
    <dbReference type="NCBI Taxonomy" id="722472"/>
    <lineage>
        <taxon>Bacteria</taxon>
        <taxon>Pseudomonadati</taxon>
        <taxon>Pseudomonadota</taxon>
        <taxon>Alphaproteobacteria</taxon>
        <taxon>Hyphomicrobiales</taxon>
        <taxon>Nitrobacteraceae</taxon>
        <taxon>Bradyrhizobium</taxon>
    </lineage>
</organism>
<feature type="transmembrane region" description="Helical" evidence="9">
    <location>
        <begin position="32"/>
        <end position="53"/>
    </location>
</feature>
<dbReference type="InterPro" id="IPR035906">
    <property type="entry name" value="MetI-like_sf"/>
</dbReference>
<keyword evidence="6" id="KW-0653">Protein transport</keyword>
<evidence type="ECO:0000256" key="7">
    <source>
        <dbReference type="ARBA" id="ARBA00022989"/>
    </source>
</evidence>
<dbReference type="Pfam" id="PF12911">
    <property type="entry name" value="OppC_N"/>
    <property type="match status" value="1"/>
</dbReference>
<evidence type="ECO:0000256" key="2">
    <source>
        <dbReference type="ARBA" id="ARBA00022448"/>
    </source>
</evidence>
<dbReference type="InterPro" id="IPR025966">
    <property type="entry name" value="OppC_N"/>
</dbReference>
<dbReference type="PANTHER" id="PTHR43386">
    <property type="entry name" value="OLIGOPEPTIDE TRANSPORT SYSTEM PERMEASE PROTEIN APPC"/>
    <property type="match status" value="1"/>
</dbReference>
<dbReference type="PANTHER" id="PTHR43386:SF1">
    <property type="entry name" value="D,D-DIPEPTIDE TRANSPORT SYSTEM PERMEASE PROTEIN DDPC-RELATED"/>
    <property type="match status" value="1"/>
</dbReference>
<dbReference type="OrthoDB" id="9805884at2"/>
<keyword evidence="7 9" id="KW-1133">Transmembrane helix</keyword>
<keyword evidence="5" id="KW-0571">Peptide transport</keyword>
<evidence type="ECO:0000256" key="8">
    <source>
        <dbReference type="ARBA" id="ARBA00023136"/>
    </source>
</evidence>
<keyword evidence="3" id="KW-1003">Cell membrane</keyword>
<comment type="subcellular location">
    <subcellularLocation>
        <location evidence="1 9">Cell membrane</location>
        <topology evidence="1 9">Multi-pass membrane protein</topology>
    </subcellularLocation>
</comment>
<evidence type="ECO:0000259" key="10">
    <source>
        <dbReference type="PROSITE" id="PS50928"/>
    </source>
</evidence>
<feature type="transmembrane region" description="Helical" evidence="9">
    <location>
        <begin position="97"/>
        <end position="119"/>
    </location>
</feature>
<dbReference type="Gene3D" id="1.10.3720.10">
    <property type="entry name" value="MetI-like"/>
    <property type="match status" value="1"/>
</dbReference>
<dbReference type="GO" id="GO:0015833">
    <property type="term" value="P:peptide transport"/>
    <property type="evidence" value="ECO:0007669"/>
    <property type="project" value="UniProtKB-KW"/>
</dbReference>
<feature type="transmembrane region" description="Helical" evidence="9">
    <location>
        <begin position="131"/>
        <end position="152"/>
    </location>
</feature>
<evidence type="ECO:0000256" key="4">
    <source>
        <dbReference type="ARBA" id="ARBA00022692"/>
    </source>
</evidence>
<dbReference type="InterPro" id="IPR050366">
    <property type="entry name" value="BP-dependent_transpt_permease"/>
</dbReference>
<evidence type="ECO:0000256" key="5">
    <source>
        <dbReference type="ARBA" id="ARBA00022856"/>
    </source>
</evidence>
<dbReference type="GO" id="GO:0015031">
    <property type="term" value="P:protein transport"/>
    <property type="evidence" value="ECO:0007669"/>
    <property type="project" value="UniProtKB-KW"/>
</dbReference>
<evidence type="ECO:0000256" key="9">
    <source>
        <dbReference type="RuleBase" id="RU363032"/>
    </source>
</evidence>
<dbReference type="AlphaFoldDB" id="A0A1M6Q387"/>
<sequence>MTDIGVEAIVSGGGLNSPQRGRSVAKLFRHRSFVIGFAIIAALTLAAILAPLLTSLDPSAMKVRLRFRPPAPGFIFGTDMFGRDIFTRVLYGARVSLFVGLAVSVISGFCGAVIGVVAAQFRKLDAPIMRLMDALMSFPAILLALGIAAALGPRVSSVIAALTVAYVPAGVRIVRAAALVVREMDYVQAARLSGASALRIIVRHILPNCFSPLLVHLTFIFAYAILAEAALSFLGVGVQPPLASWGNIIAEGRDYATEAWWVMLFPGIAISLAALGMNLLGDALRDILDPRLKGGD</sequence>
<evidence type="ECO:0000256" key="3">
    <source>
        <dbReference type="ARBA" id="ARBA00022475"/>
    </source>
</evidence>
<dbReference type="GO" id="GO:0005886">
    <property type="term" value="C:plasma membrane"/>
    <property type="evidence" value="ECO:0007669"/>
    <property type="project" value="UniProtKB-SubCell"/>
</dbReference>
<dbReference type="Proteomes" id="UP000189935">
    <property type="component" value="Chromosome I"/>
</dbReference>
<dbReference type="RefSeq" id="WP_079538433.1">
    <property type="nucleotide sequence ID" value="NZ_LT670844.1"/>
</dbReference>
<dbReference type="Pfam" id="PF00528">
    <property type="entry name" value="BPD_transp_1"/>
    <property type="match status" value="1"/>
</dbReference>
<feature type="transmembrane region" description="Helical" evidence="9">
    <location>
        <begin position="259"/>
        <end position="281"/>
    </location>
</feature>
<proteinExistence type="inferred from homology"/>